<feature type="compositionally biased region" description="Basic and acidic residues" evidence="5">
    <location>
        <begin position="203"/>
        <end position="214"/>
    </location>
</feature>
<dbReference type="PANTHER" id="PTHR12606:SF141">
    <property type="entry name" value="GH15225P-RELATED"/>
    <property type="match status" value="1"/>
</dbReference>
<name>M2MYK5_BAUPA</name>
<evidence type="ECO:0000256" key="5">
    <source>
        <dbReference type="SAM" id="MobiDB-lite"/>
    </source>
</evidence>
<keyword evidence="3" id="KW-0378">Hydrolase</keyword>
<dbReference type="GeneID" id="19113654"/>
<feature type="compositionally biased region" description="Polar residues" evidence="5">
    <location>
        <begin position="249"/>
        <end position="274"/>
    </location>
</feature>
<dbReference type="GO" id="GO:0006508">
    <property type="term" value="P:proteolysis"/>
    <property type="evidence" value="ECO:0007669"/>
    <property type="project" value="UniProtKB-KW"/>
</dbReference>
<keyword evidence="2" id="KW-0645">Protease</keyword>
<evidence type="ECO:0000313" key="7">
    <source>
        <dbReference type="EMBL" id="EMC91744.1"/>
    </source>
</evidence>
<keyword evidence="4" id="KW-0788">Thiol protease</keyword>
<dbReference type="EMBL" id="KB445563">
    <property type="protein sequence ID" value="EMC91744.1"/>
    <property type="molecule type" value="Genomic_DNA"/>
</dbReference>
<evidence type="ECO:0000259" key="6">
    <source>
        <dbReference type="PROSITE" id="PS50600"/>
    </source>
</evidence>
<comment type="similarity">
    <text evidence="1">Belongs to the peptidase C48 family.</text>
</comment>
<dbReference type="RefSeq" id="XP_007680908.1">
    <property type="nucleotide sequence ID" value="XM_007682718.1"/>
</dbReference>
<organism evidence="7 8">
    <name type="scientific">Baudoinia panamericana (strain UAMH 10762)</name>
    <name type="common">Angels' share fungus</name>
    <name type="synonym">Baudoinia compniacensis (strain UAMH 10762)</name>
    <dbReference type="NCBI Taxonomy" id="717646"/>
    <lineage>
        <taxon>Eukaryota</taxon>
        <taxon>Fungi</taxon>
        <taxon>Dikarya</taxon>
        <taxon>Ascomycota</taxon>
        <taxon>Pezizomycotina</taxon>
        <taxon>Dothideomycetes</taxon>
        <taxon>Dothideomycetidae</taxon>
        <taxon>Mycosphaerellales</taxon>
        <taxon>Teratosphaeriaceae</taxon>
        <taxon>Baudoinia</taxon>
    </lineage>
</organism>
<feature type="region of interest" description="Disordered" evidence="5">
    <location>
        <begin position="249"/>
        <end position="286"/>
    </location>
</feature>
<dbReference type="PROSITE" id="PS50600">
    <property type="entry name" value="ULP_PROTEASE"/>
    <property type="match status" value="1"/>
</dbReference>
<dbReference type="GO" id="GO:0016929">
    <property type="term" value="F:deSUMOylase activity"/>
    <property type="evidence" value="ECO:0007669"/>
    <property type="project" value="TreeGrafter"/>
</dbReference>
<dbReference type="Gene3D" id="3.40.395.10">
    <property type="entry name" value="Adenoviral Proteinase, Chain A"/>
    <property type="match status" value="1"/>
</dbReference>
<dbReference type="PANTHER" id="PTHR12606">
    <property type="entry name" value="SENTRIN/SUMO-SPECIFIC PROTEASE"/>
    <property type="match status" value="1"/>
</dbReference>
<dbReference type="HOGENOM" id="CLU_427567_0_0_1"/>
<dbReference type="Proteomes" id="UP000011761">
    <property type="component" value="Unassembled WGS sequence"/>
</dbReference>
<accession>M2MYK5</accession>
<feature type="compositionally biased region" description="Basic and acidic residues" evidence="5">
    <location>
        <begin position="345"/>
        <end position="370"/>
    </location>
</feature>
<protein>
    <recommendedName>
        <fullName evidence="6">Ubiquitin-like protease family profile domain-containing protein</fullName>
    </recommendedName>
</protein>
<dbReference type="eggNOG" id="KOG0778">
    <property type="taxonomic scope" value="Eukaryota"/>
</dbReference>
<evidence type="ECO:0000256" key="1">
    <source>
        <dbReference type="ARBA" id="ARBA00005234"/>
    </source>
</evidence>
<dbReference type="KEGG" id="bcom:BAUCODRAFT_38881"/>
<proteinExistence type="inferred from homology"/>
<dbReference type="Pfam" id="PF02902">
    <property type="entry name" value="Peptidase_C48"/>
    <property type="match status" value="1"/>
</dbReference>
<evidence type="ECO:0000256" key="4">
    <source>
        <dbReference type="ARBA" id="ARBA00022807"/>
    </source>
</evidence>
<feature type="compositionally biased region" description="Pro residues" evidence="5">
    <location>
        <begin position="112"/>
        <end position="121"/>
    </location>
</feature>
<feature type="region of interest" description="Disordered" evidence="5">
    <location>
        <begin position="1"/>
        <end position="35"/>
    </location>
</feature>
<feature type="domain" description="Ubiquitin-like protease family profile" evidence="6">
    <location>
        <begin position="421"/>
        <end position="604"/>
    </location>
</feature>
<dbReference type="STRING" id="717646.M2MYK5"/>
<evidence type="ECO:0000313" key="8">
    <source>
        <dbReference type="Proteomes" id="UP000011761"/>
    </source>
</evidence>
<reference evidence="7 8" key="1">
    <citation type="journal article" date="2012" name="PLoS Pathog.">
        <title>Diverse lifestyles and strategies of plant pathogenesis encoded in the genomes of eighteen Dothideomycetes fungi.</title>
        <authorList>
            <person name="Ohm R.A."/>
            <person name="Feau N."/>
            <person name="Henrissat B."/>
            <person name="Schoch C.L."/>
            <person name="Horwitz B.A."/>
            <person name="Barry K.W."/>
            <person name="Condon B.J."/>
            <person name="Copeland A.C."/>
            <person name="Dhillon B."/>
            <person name="Glaser F."/>
            <person name="Hesse C.N."/>
            <person name="Kosti I."/>
            <person name="LaButti K."/>
            <person name="Lindquist E.A."/>
            <person name="Lucas S."/>
            <person name="Salamov A.A."/>
            <person name="Bradshaw R.E."/>
            <person name="Ciuffetti L."/>
            <person name="Hamelin R.C."/>
            <person name="Kema G.H.J."/>
            <person name="Lawrence C."/>
            <person name="Scott J.A."/>
            <person name="Spatafora J.W."/>
            <person name="Turgeon B.G."/>
            <person name="de Wit P.J.G.M."/>
            <person name="Zhong S."/>
            <person name="Goodwin S.B."/>
            <person name="Grigoriev I.V."/>
        </authorList>
    </citation>
    <scope>NUCLEOTIDE SEQUENCE [LARGE SCALE GENOMIC DNA]</scope>
    <source>
        <strain evidence="7 8">UAMH 10762</strain>
    </source>
</reference>
<dbReference type="SUPFAM" id="SSF54001">
    <property type="entry name" value="Cysteine proteinases"/>
    <property type="match status" value="1"/>
</dbReference>
<dbReference type="OMA" id="CEQARIK"/>
<feature type="region of interest" description="Disordered" evidence="5">
    <location>
        <begin position="342"/>
        <end position="370"/>
    </location>
</feature>
<dbReference type="InterPro" id="IPR003653">
    <property type="entry name" value="Peptidase_C48_C"/>
</dbReference>
<dbReference type="GO" id="GO:0005634">
    <property type="term" value="C:nucleus"/>
    <property type="evidence" value="ECO:0007669"/>
    <property type="project" value="TreeGrafter"/>
</dbReference>
<evidence type="ECO:0000256" key="3">
    <source>
        <dbReference type="ARBA" id="ARBA00022801"/>
    </source>
</evidence>
<feature type="region of interest" description="Disordered" evidence="5">
    <location>
        <begin position="203"/>
        <end position="234"/>
    </location>
</feature>
<dbReference type="InterPro" id="IPR038765">
    <property type="entry name" value="Papain-like_cys_pep_sf"/>
</dbReference>
<gene>
    <name evidence="7" type="ORF">BAUCODRAFT_38881</name>
</gene>
<sequence>MDPYADDSAMMIDSPPSGLGRRASLKRSADEMSADPNPVAAACAAVPATAPSSTTTTTTTLMGILAGLWAYLPCGHKRRHITSTTTPSSPRPPRTPATLKMKRTLPGRFPSPSLPLTPPSSRPTSSHADDAESPIPTPPSEWISLLADNIPSPIKTRKRASPDSMAEQQEAEKKPRTIPYGDINPDYAMDKWTGPARRAYWKEQIAKQKADRVARGLPVESPRPSPIRDPLPRKGDKLYSWWTLRQRESQSQSTFEQPQQTQKSAHTAKSQTSWPRPKPIPATVKDQQVDALVSRARRLGVQSPEWKGFAQYKLQQIERCEQARIKKQRAAEAAHQLELEAQAEEAARKAGEEEAVRQQAEQERKATEEVAQKQLEEELAAARLDTRTLIRPLDDEWAAKVQRALDTKDPKKTLATSKNGTELSRYDFGRLVPTDLTADSDPNKPAGWVNDEIVNAWFEEITAKKDEQTGWKKGSQKPRAIAAFNSGWVTTVRSKGVKGIETWSRRMGIKGAEKLLGTQRVFFPVNSGGHWTLLVICPTERRIEYLDSLHGGGRKWLDFAREWLAMELGKAYNEEEWTEGKVFSERQLNMSDCGAFACLNGLASAKGHGYEEVLGASMEDGRKLMAAVLLNGGFSGVFDL</sequence>
<dbReference type="OrthoDB" id="1939479at2759"/>
<dbReference type="AlphaFoldDB" id="M2MYK5"/>
<evidence type="ECO:0000256" key="2">
    <source>
        <dbReference type="ARBA" id="ARBA00022670"/>
    </source>
</evidence>
<feature type="region of interest" description="Disordered" evidence="5">
    <location>
        <begin position="80"/>
        <end position="189"/>
    </location>
</feature>
<dbReference type="GO" id="GO:0016926">
    <property type="term" value="P:protein desumoylation"/>
    <property type="evidence" value="ECO:0007669"/>
    <property type="project" value="TreeGrafter"/>
</dbReference>
<keyword evidence="8" id="KW-1185">Reference proteome</keyword>